<dbReference type="Gene3D" id="3.20.20.140">
    <property type="entry name" value="Metal-dependent hydrolases"/>
    <property type="match status" value="1"/>
</dbReference>
<dbReference type="PANTHER" id="PTHR21039">
    <property type="entry name" value="HISTIDINOL PHOSPHATASE-RELATED"/>
    <property type="match status" value="1"/>
</dbReference>
<dbReference type="InterPro" id="IPR016195">
    <property type="entry name" value="Pol/histidinol_Pase-like"/>
</dbReference>
<evidence type="ECO:0000256" key="6">
    <source>
        <dbReference type="ARBA" id="ARBA00023102"/>
    </source>
</evidence>
<evidence type="ECO:0000256" key="2">
    <source>
        <dbReference type="ARBA" id="ARBA00009152"/>
    </source>
</evidence>
<evidence type="ECO:0000256" key="1">
    <source>
        <dbReference type="ARBA" id="ARBA00004970"/>
    </source>
</evidence>
<comment type="pathway">
    <text evidence="1 8">Amino-acid biosynthesis; L-histidine biosynthesis; L-histidine from 5-phospho-alpha-D-ribose 1-diphosphate: step 8/9.</text>
</comment>
<keyword evidence="12" id="KW-1185">Reference proteome</keyword>
<feature type="compositionally biased region" description="Basic and acidic residues" evidence="9">
    <location>
        <begin position="9"/>
        <end position="22"/>
    </location>
</feature>
<evidence type="ECO:0000313" key="11">
    <source>
        <dbReference type="EMBL" id="ADL34785.1"/>
    </source>
</evidence>
<dbReference type="UniPathway" id="UPA00031">
    <property type="reaction ID" value="UER00013"/>
</dbReference>
<evidence type="ECO:0000313" key="12">
    <source>
        <dbReference type="Proteomes" id="UP000001299"/>
    </source>
</evidence>
<dbReference type="KEGG" id="bpb:bpr_I2051"/>
<dbReference type="eggNOG" id="COG1387">
    <property type="taxonomic scope" value="Bacteria"/>
</dbReference>
<dbReference type="STRING" id="515622.bpr_I2051"/>
<dbReference type="NCBIfam" id="TIGR01856">
    <property type="entry name" value="hisJ_fam"/>
    <property type="match status" value="1"/>
</dbReference>
<feature type="domain" description="PHP" evidence="10">
    <location>
        <begin position="8"/>
        <end position="202"/>
    </location>
</feature>
<dbReference type="RefSeq" id="WP_013281439.1">
    <property type="nucleotide sequence ID" value="NC_014387.1"/>
</dbReference>
<keyword evidence="4 8" id="KW-0028">Amino-acid biosynthesis</keyword>
<evidence type="ECO:0000256" key="7">
    <source>
        <dbReference type="ARBA" id="ARBA00049158"/>
    </source>
</evidence>
<evidence type="ECO:0000256" key="9">
    <source>
        <dbReference type="SAM" id="MobiDB-lite"/>
    </source>
</evidence>
<organism evidence="11 12">
    <name type="scientific">Butyrivibrio proteoclasticus (strain ATCC 51982 / DSM 14932 / B316)</name>
    <name type="common">Clostridium proteoclasticum</name>
    <dbReference type="NCBI Taxonomy" id="515622"/>
    <lineage>
        <taxon>Bacteria</taxon>
        <taxon>Bacillati</taxon>
        <taxon>Bacillota</taxon>
        <taxon>Clostridia</taxon>
        <taxon>Lachnospirales</taxon>
        <taxon>Lachnospiraceae</taxon>
        <taxon>Butyrivibrio</taxon>
    </lineage>
</organism>
<dbReference type="Proteomes" id="UP000001299">
    <property type="component" value="Chromosome 1"/>
</dbReference>
<keyword evidence="6 8" id="KW-0368">Histidine biosynthesis</keyword>
<dbReference type="AlphaFoldDB" id="E0RYU0"/>
<sequence>MNKNLPSDYHMHTHNSGDSDAPMKDMIESAIKCGLSEICFTEHMDLDFPITKSVPEGTFTLDIPSYRKELFSYRQKYQDTISIKYGIELGLQSQIIAQNSRVISDNDFDFVIGSIHLLDHADPYYPEFWEGRDEESVIRRYFVSTLENIKSFSDFDVLGHLDYIVRYTPTHGAGYSYRKYKEEIDAILSYLAEHDKGLDLNTKSLTRGGSDPNPNADILSRFRELGGRIITFGSDAHTPDEVAGCFERARKIAVSCGFDSYYTFDKRVPTAHPF</sequence>
<evidence type="ECO:0000256" key="4">
    <source>
        <dbReference type="ARBA" id="ARBA00022605"/>
    </source>
</evidence>
<dbReference type="InterPro" id="IPR004013">
    <property type="entry name" value="PHP_dom"/>
</dbReference>
<protein>
    <recommendedName>
        <fullName evidence="3 8">Histidinol-phosphatase</fullName>
        <shortName evidence="8">HolPase</shortName>
        <ecNumber evidence="3 8">3.1.3.15</ecNumber>
    </recommendedName>
</protein>
<name>E0RYU0_BUTPB</name>
<evidence type="ECO:0000256" key="3">
    <source>
        <dbReference type="ARBA" id="ARBA00013085"/>
    </source>
</evidence>
<dbReference type="EMBL" id="CP001810">
    <property type="protein sequence ID" value="ADL34785.1"/>
    <property type="molecule type" value="Genomic_DNA"/>
</dbReference>
<dbReference type="EC" id="3.1.3.15" evidence="3 8"/>
<evidence type="ECO:0000256" key="8">
    <source>
        <dbReference type="RuleBase" id="RU366003"/>
    </source>
</evidence>
<dbReference type="GO" id="GO:0000105">
    <property type="term" value="P:L-histidine biosynthetic process"/>
    <property type="evidence" value="ECO:0007669"/>
    <property type="project" value="UniProtKB-UniRule"/>
</dbReference>
<keyword evidence="5 8" id="KW-0378">Hydrolase</keyword>
<dbReference type="PANTHER" id="PTHR21039:SF0">
    <property type="entry name" value="HISTIDINOL-PHOSPHATASE"/>
    <property type="match status" value="1"/>
</dbReference>
<feature type="region of interest" description="Disordered" evidence="9">
    <location>
        <begin position="1"/>
        <end position="22"/>
    </location>
</feature>
<comment type="similarity">
    <text evidence="2 8">Belongs to the PHP hydrolase family. HisK subfamily.</text>
</comment>
<dbReference type="GO" id="GO:0004401">
    <property type="term" value="F:histidinol-phosphatase activity"/>
    <property type="evidence" value="ECO:0007669"/>
    <property type="project" value="UniProtKB-UniRule"/>
</dbReference>
<proteinExistence type="inferred from homology"/>
<evidence type="ECO:0000256" key="5">
    <source>
        <dbReference type="ARBA" id="ARBA00022801"/>
    </source>
</evidence>
<dbReference type="SUPFAM" id="SSF89550">
    <property type="entry name" value="PHP domain-like"/>
    <property type="match status" value="1"/>
</dbReference>
<comment type="catalytic activity">
    <reaction evidence="7 8">
        <text>L-histidinol phosphate + H2O = L-histidinol + phosphate</text>
        <dbReference type="Rhea" id="RHEA:14465"/>
        <dbReference type="ChEBI" id="CHEBI:15377"/>
        <dbReference type="ChEBI" id="CHEBI:43474"/>
        <dbReference type="ChEBI" id="CHEBI:57699"/>
        <dbReference type="ChEBI" id="CHEBI:57980"/>
        <dbReference type="EC" id="3.1.3.15"/>
    </reaction>
</comment>
<accession>E0RYU0</accession>
<dbReference type="HOGENOM" id="CLU_054611_3_0_9"/>
<gene>
    <name evidence="11" type="primary">hisJ</name>
    <name evidence="11" type="ordered locus">bpr_I2051</name>
</gene>
<dbReference type="InterPro" id="IPR010140">
    <property type="entry name" value="Histidinol_P_phosphatase_HisJ"/>
</dbReference>
<dbReference type="GO" id="GO:0005737">
    <property type="term" value="C:cytoplasm"/>
    <property type="evidence" value="ECO:0007669"/>
    <property type="project" value="TreeGrafter"/>
</dbReference>
<evidence type="ECO:0000259" key="10">
    <source>
        <dbReference type="Pfam" id="PF02811"/>
    </source>
</evidence>
<reference evidence="11 12" key="1">
    <citation type="journal article" date="2010" name="PLoS ONE">
        <title>The glycobiome of the rumen bacterium Butyrivibrio proteoclasticus B316(T) highlights adaptation to a polysaccharide-rich environment.</title>
        <authorList>
            <person name="Kelly W.J."/>
            <person name="Leahy S.C."/>
            <person name="Altermann E."/>
            <person name="Yeoman C.J."/>
            <person name="Dunne J.C."/>
            <person name="Kong Z."/>
            <person name="Pacheco D.M."/>
            <person name="Li D."/>
            <person name="Noel S.J."/>
            <person name="Moon C.D."/>
            <person name="Cookson A.L."/>
            <person name="Attwood G.T."/>
        </authorList>
    </citation>
    <scope>NUCLEOTIDE SEQUENCE [LARGE SCALE GENOMIC DNA]</scope>
    <source>
        <strain evidence="12">ATCC 51982 / DSM 14932 / B316</strain>
    </source>
</reference>
<dbReference type="Pfam" id="PF02811">
    <property type="entry name" value="PHP"/>
    <property type="match status" value="1"/>
</dbReference>